<feature type="binding site" evidence="4">
    <location>
        <begin position="12"/>
        <end position="13"/>
    </location>
    <ligand>
        <name>D-ribulose 5-phosphate</name>
        <dbReference type="ChEBI" id="CHEBI:58121"/>
    </ligand>
</feature>
<dbReference type="Pfam" id="PF02502">
    <property type="entry name" value="LacAB_rpiB"/>
    <property type="match status" value="1"/>
</dbReference>
<dbReference type="InterPro" id="IPR036569">
    <property type="entry name" value="RpiB_LacA_LacB_sf"/>
</dbReference>
<name>A0A1H0CHX6_9BACT</name>
<dbReference type="NCBIfam" id="TIGR01120">
    <property type="entry name" value="rpiB"/>
    <property type="match status" value="1"/>
</dbReference>
<feature type="binding site" evidence="4">
    <location>
        <position position="101"/>
    </location>
    <ligand>
        <name>D-ribulose 5-phosphate</name>
        <dbReference type="ChEBI" id="CHEBI:58121"/>
    </ligand>
</feature>
<organism evidence="5 6">
    <name type="scientific">Desulfonauticus submarinus</name>
    <dbReference type="NCBI Taxonomy" id="206665"/>
    <lineage>
        <taxon>Bacteria</taxon>
        <taxon>Pseudomonadati</taxon>
        <taxon>Thermodesulfobacteriota</taxon>
        <taxon>Desulfovibrionia</taxon>
        <taxon>Desulfovibrionales</taxon>
        <taxon>Desulfonauticaceae</taxon>
        <taxon>Desulfonauticus</taxon>
    </lineage>
</organism>
<dbReference type="InterPro" id="IPR003500">
    <property type="entry name" value="RpiB_LacA_LacB"/>
</dbReference>
<feature type="binding site" evidence="4">
    <location>
        <position position="111"/>
    </location>
    <ligand>
        <name>D-ribulose 5-phosphate</name>
        <dbReference type="ChEBI" id="CHEBI:58121"/>
    </ligand>
</feature>
<feature type="active site" description="Proton acceptor" evidence="3">
    <location>
        <position position="67"/>
    </location>
</feature>
<dbReference type="NCBIfam" id="NF004051">
    <property type="entry name" value="PRK05571.1"/>
    <property type="match status" value="1"/>
</dbReference>
<dbReference type="Proteomes" id="UP000199602">
    <property type="component" value="Unassembled WGS sequence"/>
</dbReference>
<feature type="binding site" evidence="4">
    <location>
        <begin position="68"/>
        <end position="72"/>
    </location>
    <ligand>
        <name>D-ribulose 5-phosphate</name>
        <dbReference type="ChEBI" id="CHEBI:58121"/>
    </ligand>
</feature>
<evidence type="ECO:0000256" key="3">
    <source>
        <dbReference type="PIRSR" id="PIRSR005384-1"/>
    </source>
</evidence>
<dbReference type="RefSeq" id="WP_092064138.1">
    <property type="nucleotide sequence ID" value="NZ_FNIN01000003.1"/>
</dbReference>
<evidence type="ECO:0000256" key="1">
    <source>
        <dbReference type="ARBA" id="ARBA00008754"/>
    </source>
</evidence>
<evidence type="ECO:0000313" key="5">
    <source>
        <dbReference type="EMBL" id="SDN57518.1"/>
    </source>
</evidence>
<feature type="binding site" evidence="4">
    <location>
        <position position="138"/>
    </location>
    <ligand>
        <name>D-ribulose 5-phosphate</name>
        <dbReference type="ChEBI" id="CHEBI:58121"/>
    </ligand>
</feature>
<evidence type="ECO:0000256" key="4">
    <source>
        <dbReference type="PIRSR" id="PIRSR005384-2"/>
    </source>
</evidence>
<dbReference type="SUPFAM" id="SSF89623">
    <property type="entry name" value="Ribose/Galactose isomerase RpiB/AlsB"/>
    <property type="match status" value="1"/>
</dbReference>
<dbReference type="AlphaFoldDB" id="A0A1H0CHX6"/>
<feature type="binding site" evidence="4">
    <location>
        <position position="134"/>
    </location>
    <ligand>
        <name>D-ribulose 5-phosphate</name>
        <dbReference type="ChEBI" id="CHEBI:58121"/>
    </ligand>
</feature>
<reference evidence="5 6" key="1">
    <citation type="submission" date="2016-10" db="EMBL/GenBank/DDBJ databases">
        <authorList>
            <person name="de Groot N.N."/>
        </authorList>
    </citation>
    <scope>NUCLEOTIDE SEQUENCE [LARGE SCALE GENOMIC DNA]</scope>
    <source>
        <strain evidence="5 6">DSM 15269</strain>
    </source>
</reference>
<dbReference type="NCBIfam" id="TIGR00689">
    <property type="entry name" value="rpiB_lacA_lacB"/>
    <property type="match status" value="1"/>
</dbReference>
<dbReference type="GO" id="GO:0016861">
    <property type="term" value="F:intramolecular oxidoreductase activity, interconverting aldoses and ketoses"/>
    <property type="evidence" value="ECO:0007669"/>
    <property type="project" value="UniProtKB-ARBA"/>
</dbReference>
<dbReference type="STRING" id="206665.SAMN04488516_10357"/>
<sequence length="146" mass="16331">MENKKILVFGSDHAGINLKRTLMDFFHPEFEILDVGTKETSSCDYPVYARNLCVKVLEHQTLGILICGTGIGMSITANRFKGIRAALCINEYMAIKAREHNDANVLCLGERVVGVDLAKHIASAFIKTKFAGERHLKRIELIEKLI</sequence>
<accession>A0A1H0CHX6</accession>
<gene>
    <name evidence="5" type="ORF">SAMN04488516_10357</name>
</gene>
<dbReference type="OrthoDB" id="1778624at2"/>
<proteinExistence type="inferred from homology"/>
<keyword evidence="2 5" id="KW-0413">Isomerase</keyword>
<dbReference type="Gene3D" id="3.40.1400.10">
    <property type="entry name" value="Sugar-phosphate isomerase, RpiB/LacA/LacB"/>
    <property type="match status" value="1"/>
</dbReference>
<keyword evidence="6" id="KW-1185">Reference proteome</keyword>
<dbReference type="PANTHER" id="PTHR30345:SF0">
    <property type="entry name" value="DNA DAMAGE-REPAIR_TOLERATION PROTEIN DRT102"/>
    <property type="match status" value="1"/>
</dbReference>
<dbReference type="PIRSF" id="PIRSF005384">
    <property type="entry name" value="RpiB_LacA_B"/>
    <property type="match status" value="1"/>
</dbReference>
<dbReference type="InterPro" id="IPR004785">
    <property type="entry name" value="RpiB"/>
</dbReference>
<evidence type="ECO:0000313" key="6">
    <source>
        <dbReference type="Proteomes" id="UP000199602"/>
    </source>
</evidence>
<protein>
    <submittedName>
        <fullName evidence="5">Ribose-5-phosphate isomerase</fullName>
    </submittedName>
</protein>
<dbReference type="PANTHER" id="PTHR30345">
    <property type="entry name" value="RIBOSE-5-PHOSPHATE ISOMERASE B"/>
    <property type="match status" value="1"/>
</dbReference>
<feature type="active site" description="Proton donor" evidence="3">
    <location>
        <position position="100"/>
    </location>
</feature>
<comment type="similarity">
    <text evidence="1">Belongs to the LacAB/RpiB family.</text>
</comment>
<evidence type="ECO:0000256" key="2">
    <source>
        <dbReference type="ARBA" id="ARBA00023235"/>
    </source>
</evidence>
<dbReference type="EMBL" id="FNIN01000003">
    <property type="protein sequence ID" value="SDN57518.1"/>
    <property type="molecule type" value="Genomic_DNA"/>
</dbReference>
<dbReference type="GO" id="GO:0005975">
    <property type="term" value="P:carbohydrate metabolic process"/>
    <property type="evidence" value="ECO:0007669"/>
    <property type="project" value="InterPro"/>
</dbReference>